<dbReference type="PROSITE" id="PS50151">
    <property type="entry name" value="UVR"/>
    <property type="match status" value="1"/>
</dbReference>
<feature type="domain" description="UVR" evidence="9">
    <location>
        <begin position="434"/>
        <end position="469"/>
    </location>
</feature>
<dbReference type="Gene3D" id="4.10.860.10">
    <property type="entry name" value="UVR domain"/>
    <property type="match status" value="1"/>
</dbReference>
<feature type="coiled-coil region" evidence="7">
    <location>
        <begin position="430"/>
        <end position="480"/>
    </location>
</feature>
<evidence type="ECO:0000259" key="10">
    <source>
        <dbReference type="PROSITE" id="PS51903"/>
    </source>
</evidence>
<evidence type="ECO:0000256" key="2">
    <source>
        <dbReference type="ARBA" id="ARBA00022741"/>
    </source>
</evidence>
<accession>A0ABU9E927</accession>
<evidence type="ECO:0000256" key="1">
    <source>
        <dbReference type="ARBA" id="ARBA00022737"/>
    </source>
</evidence>
<dbReference type="Pfam" id="PF10431">
    <property type="entry name" value="ClpB_D2-small"/>
    <property type="match status" value="1"/>
</dbReference>
<keyword evidence="11" id="KW-0645">Protease</keyword>
<dbReference type="SMART" id="SM00382">
    <property type="entry name" value="AAA"/>
    <property type="match status" value="2"/>
</dbReference>
<dbReference type="SUPFAM" id="SSF81923">
    <property type="entry name" value="Double Clp-N motif"/>
    <property type="match status" value="1"/>
</dbReference>
<dbReference type="Gene3D" id="1.10.1780.10">
    <property type="entry name" value="Clp, N-terminal domain"/>
    <property type="match status" value="1"/>
</dbReference>
<dbReference type="Pfam" id="PF02861">
    <property type="entry name" value="Clp_N"/>
    <property type="match status" value="1"/>
</dbReference>
<keyword evidence="2 6" id="KW-0547">Nucleotide-binding</keyword>
<dbReference type="GO" id="GO:0008233">
    <property type="term" value="F:peptidase activity"/>
    <property type="evidence" value="ECO:0007669"/>
    <property type="project" value="UniProtKB-KW"/>
</dbReference>
<dbReference type="Proteomes" id="UP001484239">
    <property type="component" value="Unassembled WGS sequence"/>
</dbReference>
<evidence type="ECO:0000313" key="12">
    <source>
        <dbReference type="Proteomes" id="UP001484239"/>
    </source>
</evidence>
<dbReference type="SMART" id="SM01086">
    <property type="entry name" value="ClpB_D2-small"/>
    <property type="match status" value="1"/>
</dbReference>
<dbReference type="Pfam" id="PF07724">
    <property type="entry name" value="AAA_2"/>
    <property type="match status" value="1"/>
</dbReference>
<dbReference type="RefSeq" id="WP_405275568.1">
    <property type="nucleotide sequence ID" value="NZ_JBBHLI010000002.1"/>
</dbReference>
<dbReference type="PANTHER" id="PTHR11638">
    <property type="entry name" value="ATP-DEPENDENT CLP PROTEASE"/>
    <property type="match status" value="1"/>
</dbReference>
<keyword evidence="12" id="KW-1185">Reference proteome</keyword>
<dbReference type="InterPro" id="IPR019489">
    <property type="entry name" value="Clp_ATPase_C"/>
</dbReference>
<dbReference type="InterPro" id="IPR003593">
    <property type="entry name" value="AAA+_ATPase"/>
</dbReference>
<evidence type="ECO:0000256" key="6">
    <source>
        <dbReference type="RuleBase" id="RU004432"/>
    </source>
</evidence>
<dbReference type="SUPFAM" id="SSF52540">
    <property type="entry name" value="P-loop containing nucleoside triphosphate hydrolases"/>
    <property type="match status" value="2"/>
</dbReference>
<dbReference type="EMBL" id="JBBHLI010000002">
    <property type="protein sequence ID" value="MEK9500105.1"/>
    <property type="molecule type" value="Genomic_DNA"/>
</dbReference>
<sequence>MNYNFTDRVRKVLAMAREEAIRLQHDYVGTEHILLGLIREGEGVAAAVLTNLDVDLDQIHERVEESVRKGKATIALGELPYTSRAKKVLEFAMAEARDFSHSYVGTEHLLLGLLREEKGIAAQVLNSLDVTLEEARAETLKVLGSDVSPSEPAGIGGAPTGATPVSGGKSGEKKSKTPALDHFCRDLTELARQGKLDPTIGRASEIERVIEILCRRKKNNPVLIGEPGVGKTAIVEGLAQLISKGEVTEALKDHRVLALDMAAVIAGTKYRGQFEERLKAVMNEIQQNQTVILFIDELHTLVGAGAAEGAIDASNMLKPALARGELQCIGASTLNEYRKYIEKDGALERRFQPVIVDPPAIDETVEILKGLRSHYEDHHRIVIPDEALEQSAKLAERYITDRFLPDKAIDVIDEAGARARIASQVPPPEVEELKEELQGIAGKKEEAIKDQDFERAAELRDDERDLLQRIKVRQEEWEEERKRHRPEITAEDVAFIVSRWTGIPVTRIAQAETERLVHMEDELHNRVVGQDDAIEAISRAIRRSRAGLKDPRRPIGSFIFSGPTGVGKTELARALAEFLFSDRDALIRVDMSEYMEKFSVSRLIGAPPGYVGYEDSGALTKAVRRRPYSVVLLDEIEKAHPDVFNILLQVLDEGHLTDNYGRVIDFKNTVLIMTSNLGARDISKGGGVGFQSSDPKTSYELMKDKVREEIERAFNPEFLNRVDDTIVFHPLTKEQIGEIVHILLKDVEDRLSEESMTLRLTPAAVEFLVDRGYDEKFGARPLKRAIQRFLEDPLSEKILVAEFTPGDEIEVDVDDDGEKLTLRAGSASPRT</sequence>
<protein>
    <submittedName>
        <fullName evidence="11">ATP-dependent Clp protease ATP-binding subunit</fullName>
    </submittedName>
</protein>
<gene>
    <name evidence="11" type="ORF">WI372_03870</name>
</gene>
<dbReference type="Pfam" id="PF17871">
    <property type="entry name" value="AAA_lid_9"/>
    <property type="match status" value="1"/>
</dbReference>
<dbReference type="PROSITE" id="PS00871">
    <property type="entry name" value="CLPAB_2"/>
    <property type="match status" value="1"/>
</dbReference>
<reference evidence="11 12" key="1">
    <citation type="submission" date="2024-02" db="EMBL/GenBank/DDBJ databases">
        <title>A novel Gemmatimonadota bacterium.</title>
        <authorList>
            <person name="Du Z.-J."/>
            <person name="Ye Y.-Q."/>
        </authorList>
    </citation>
    <scope>NUCLEOTIDE SEQUENCE [LARGE SCALE GENOMIC DNA]</scope>
    <source>
        <strain evidence="11 12">DH-20</strain>
    </source>
</reference>
<dbReference type="Gene3D" id="1.10.8.60">
    <property type="match status" value="2"/>
</dbReference>
<dbReference type="PRINTS" id="PR00300">
    <property type="entry name" value="CLPPROTEASEA"/>
</dbReference>
<keyword evidence="7" id="KW-0175">Coiled coil</keyword>
<feature type="domain" description="Clp R" evidence="10">
    <location>
        <begin position="1"/>
        <end position="145"/>
    </location>
</feature>
<evidence type="ECO:0000256" key="7">
    <source>
        <dbReference type="SAM" id="Coils"/>
    </source>
</evidence>
<dbReference type="InterPro" id="IPR003959">
    <property type="entry name" value="ATPase_AAA_core"/>
</dbReference>
<dbReference type="InterPro" id="IPR001943">
    <property type="entry name" value="UVR_dom"/>
</dbReference>
<dbReference type="Pfam" id="PF00004">
    <property type="entry name" value="AAA"/>
    <property type="match status" value="1"/>
</dbReference>
<evidence type="ECO:0000256" key="8">
    <source>
        <dbReference type="SAM" id="MobiDB-lite"/>
    </source>
</evidence>
<dbReference type="InterPro" id="IPR001270">
    <property type="entry name" value="ClpA/B"/>
</dbReference>
<keyword evidence="3 6" id="KW-0067">ATP-binding</keyword>
<dbReference type="InterPro" id="IPR027417">
    <property type="entry name" value="P-loop_NTPase"/>
</dbReference>
<keyword evidence="1 5" id="KW-0677">Repeat</keyword>
<dbReference type="PROSITE" id="PS00870">
    <property type="entry name" value="CLPAB_1"/>
    <property type="match status" value="1"/>
</dbReference>
<dbReference type="InterPro" id="IPR036628">
    <property type="entry name" value="Clp_N_dom_sf"/>
</dbReference>
<evidence type="ECO:0000313" key="11">
    <source>
        <dbReference type="EMBL" id="MEK9500105.1"/>
    </source>
</evidence>
<dbReference type="InterPro" id="IPR018368">
    <property type="entry name" value="ClpA/B_CS1"/>
</dbReference>
<dbReference type="InterPro" id="IPR004176">
    <property type="entry name" value="Clp_R_N"/>
</dbReference>
<evidence type="ECO:0000256" key="4">
    <source>
        <dbReference type="ARBA" id="ARBA00023186"/>
    </source>
</evidence>
<dbReference type="InterPro" id="IPR041546">
    <property type="entry name" value="ClpA/ClpB_AAA_lid"/>
</dbReference>
<dbReference type="Gene3D" id="3.40.50.300">
    <property type="entry name" value="P-loop containing nucleotide triphosphate hydrolases"/>
    <property type="match status" value="2"/>
</dbReference>
<dbReference type="PANTHER" id="PTHR11638:SF18">
    <property type="entry name" value="HEAT SHOCK PROTEIN 104"/>
    <property type="match status" value="1"/>
</dbReference>
<comment type="similarity">
    <text evidence="6">Belongs to the ClpA/ClpB family.</text>
</comment>
<dbReference type="CDD" id="cd00009">
    <property type="entry name" value="AAA"/>
    <property type="match status" value="1"/>
</dbReference>
<dbReference type="GO" id="GO:0006508">
    <property type="term" value="P:proteolysis"/>
    <property type="evidence" value="ECO:0007669"/>
    <property type="project" value="UniProtKB-KW"/>
</dbReference>
<evidence type="ECO:0000256" key="3">
    <source>
        <dbReference type="ARBA" id="ARBA00022840"/>
    </source>
</evidence>
<dbReference type="PROSITE" id="PS51903">
    <property type="entry name" value="CLP_R"/>
    <property type="match status" value="1"/>
</dbReference>
<dbReference type="InterPro" id="IPR050130">
    <property type="entry name" value="ClpA_ClpB"/>
</dbReference>
<keyword evidence="11" id="KW-0378">Hydrolase</keyword>
<evidence type="ECO:0000259" key="9">
    <source>
        <dbReference type="PROSITE" id="PS50151"/>
    </source>
</evidence>
<dbReference type="GO" id="GO:0005524">
    <property type="term" value="F:ATP binding"/>
    <property type="evidence" value="ECO:0007669"/>
    <property type="project" value="UniProtKB-KW"/>
</dbReference>
<organism evidence="11 12">
    <name type="scientific">Gaopeijia maritima</name>
    <dbReference type="NCBI Taxonomy" id="3119007"/>
    <lineage>
        <taxon>Bacteria</taxon>
        <taxon>Pseudomonadati</taxon>
        <taxon>Gemmatimonadota</taxon>
        <taxon>Longimicrobiia</taxon>
        <taxon>Gaopeijiales</taxon>
        <taxon>Gaopeijiaceae</taxon>
        <taxon>Gaopeijia</taxon>
    </lineage>
</organism>
<dbReference type="InterPro" id="IPR028299">
    <property type="entry name" value="ClpA/B_CS2"/>
</dbReference>
<name>A0ABU9E927_9BACT</name>
<proteinExistence type="inferred from homology"/>
<comment type="caution">
    <text evidence="11">The sequence shown here is derived from an EMBL/GenBank/DDBJ whole genome shotgun (WGS) entry which is preliminary data.</text>
</comment>
<feature type="region of interest" description="Disordered" evidence="8">
    <location>
        <begin position="146"/>
        <end position="178"/>
    </location>
</feature>
<evidence type="ECO:0000256" key="5">
    <source>
        <dbReference type="PROSITE-ProRule" id="PRU01251"/>
    </source>
</evidence>
<keyword evidence="4 6" id="KW-0143">Chaperone</keyword>
<dbReference type="CDD" id="cd19499">
    <property type="entry name" value="RecA-like_ClpB_Hsp104-like"/>
    <property type="match status" value="1"/>
</dbReference>